<proteinExistence type="predicted"/>
<organism evidence="1">
    <name type="scientific">Candidatus Kentrum sp. TC</name>
    <dbReference type="NCBI Taxonomy" id="2126339"/>
    <lineage>
        <taxon>Bacteria</taxon>
        <taxon>Pseudomonadati</taxon>
        <taxon>Pseudomonadota</taxon>
        <taxon>Gammaproteobacteria</taxon>
        <taxon>Candidatus Kentrum</taxon>
    </lineage>
</organism>
<reference evidence="1" key="1">
    <citation type="submission" date="2019-02" db="EMBL/GenBank/DDBJ databases">
        <authorList>
            <person name="Gruber-Vodicka R. H."/>
            <person name="Seah K. B. B."/>
        </authorList>
    </citation>
    <scope>NUCLEOTIDE SEQUENCE</scope>
    <source>
        <strain evidence="1">BECK_BZ125</strain>
    </source>
</reference>
<accession>A0A450YKJ6</accession>
<evidence type="ECO:0000313" key="1">
    <source>
        <dbReference type="EMBL" id="VFK42029.1"/>
    </source>
</evidence>
<protein>
    <recommendedName>
        <fullName evidence="2">Antitoxin ParD1/3/4</fullName>
    </recommendedName>
</protein>
<sequence length="86" mass="10162">MRTTEISFDEFIKGIVNDGIVASEAEAERIVFSILERRKIDKKIAIAQEQVKNGRYTEINDEFMENFLREAEERNARNFKQIHEKI</sequence>
<dbReference type="AlphaFoldDB" id="A0A450YKJ6"/>
<gene>
    <name evidence="1" type="ORF">BECKTC1821E_GA0114239_101629</name>
</gene>
<name>A0A450YKJ6_9GAMM</name>
<dbReference type="EMBL" id="CAADFT010000016">
    <property type="protein sequence ID" value="VFK42029.1"/>
    <property type="molecule type" value="Genomic_DNA"/>
</dbReference>
<evidence type="ECO:0008006" key="2">
    <source>
        <dbReference type="Google" id="ProtNLM"/>
    </source>
</evidence>